<dbReference type="Gene3D" id="3.40.33.10">
    <property type="entry name" value="CAP"/>
    <property type="match status" value="1"/>
</dbReference>
<evidence type="ECO:0000313" key="4">
    <source>
        <dbReference type="Proteomes" id="UP000235965"/>
    </source>
</evidence>
<dbReference type="AlphaFoldDB" id="A0A2J7RM14"/>
<feature type="domain" description="SCP" evidence="2">
    <location>
        <begin position="169"/>
        <end position="308"/>
    </location>
</feature>
<sequence>MEKRGGGFGTNRAGCWVRRLSVGMELSADTRDPEDPASITRGGAMRFPASRRLLGANYGSESYGAGQQQQTVSFAPGCGASVPRPSRRREEAKALQNLQRRVEACRLTKGITPGDPGGASTSTAVAPSASQQLLDNRPQLLQKIFSNRPMSIATGEGNKELETDWQHSEFITESLYWHNAYRQRHGVPPLTLCPQLCALAQSWANHLAHVNTFYYRNDRDVGQNLFCRPTNSIQTDVTGQEVASYWYSAVRQYNYAKEPDVLHANVNAGHFTQMVWASTRHFGVGKARSRTGKVLVVAHYRPPGNISGLFQQNVLPPLPDYDAEMTSESGSESSTSRSTENYT</sequence>
<dbReference type="CDD" id="cd05382">
    <property type="entry name" value="CAP_GAPR1-like"/>
    <property type="match status" value="1"/>
</dbReference>
<dbReference type="PRINTS" id="PR00837">
    <property type="entry name" value="V5TPXLIKE"/>
</dbReference>
<dbReference type="InParanoid" id="A0A2J7RM14"/>
<dbReference type="Proteomes" id="UP000235965">
    <property type="component" value="Unassembled WGS sequence"/>
</dbReference>
<dbReference type="GO" id="GO:0005576">
    <property type="term" value="C:extracellular region"/>
    <property type="evidence" value="ECO:0007669"/>
    <property type="project" value="UniProtKB-SubCell"/>
</dbReference>
<keyword evidence="4" id="KW-1185">Reference proteome</keyword>
<dbReference type="PROSITE" id="PS01009">
    <property type="entry name" value="CRISP_1"/>
    <property type="match status" value="1"/>
</dbReference>
<dbReference type="FunFam" id="3.40.33.10:FF:000010">
    <property type="entry name" value="Predicted protein"/>
    <property type="match status" value="1"/>
</dbReference>
<dbReference type="InterPro" id="IPR014044">
    <property type="entry name" value="CAP_dom"/>
</dbReference>
<evidence type="ECO:0000259" key="2">
    <source>
        <dbReference type="SMART" id="SM00198"/>
    </source>
</evidence>
<feature type="region of interest" description="Disordered" evidence="1">
    <location>
        <begin position="320"/>
        <end position="343"/>
    </location>
</feature>
<dbReference type="EMBL" id="NEVH01002577">
    <property type="protein sequence ID" value="PNF41883.1"/>
    <property type="molecule type" value="Genomic_DNA"/>
</dbReference>
<dbReference type="OrthoDB" id="337038at2759"/>
<organism evidence="3 4">
    <name type="scientific">Cryptotermes secundus</name>
    <dbReference type="NCBI Taxonomy" id="105785"/>
    <lineage>
        <taxon>Eukaryota</taxon>
        <taxon>Metazoa</taxon>
        <taxon>Ecdysozoa</taxon>
        <taxon>Arthropoda</taxon>
        <taxon>Hexapoda</taxon>
        <taxon>Insecta</taxon>
        <taxon>Pterygota</taxon>
        <taxon>Neoptera</taxon>
        <taxon>Polyneoptera</taxon>
        <taxon>Dictyoptera</taxon>
        <taxon>Blattodea</taxon>
        <taxon>Blattoidea</taxon>
        <taxon>Termitoidae</taxon>
        <taxon>Kalotermitidae</taxon>
        <taxon>Cryptotermitinae</taxon>
        <taxon>Cryptotermes</taxon>
    </lineage>
</organism>
<evidence type="ECO:0000256" key="1">
    <source>
        <dbReference type="SAM" id="MobiDB-lite"/>
    </source>
</evidence>
<reference evidence="3 4" key="1">
    <citation type="submission" date="2017-12" db="EMBL/GenBank/DDBJ databases">
        <title>Hemimetabolous genomes reveal molecular basis of termite eusociality.</title>
        <authorList>
            <person name="Harrison M.C."/>
            <person name="Jongepier E."/>
            <person name="Robertson H.M."/>
            <person name="Arning N."/>
            <person name="Bitard-Feildel T."/>
            <person name="Chao H."/>
            <person name="Childers C.P."/>
            <person name="Dinh H."/>
            <person name="Doddapaneni H."/>
            <person name="Dugan S."/>
            <person name="Gowin J."/>
            <person name="Greiner C."/>
            <person name="Han Y."/>
            <person name="Hu H."/>
            <person name="Hughes D.S.T."/>
            <person name="Huylmans A.-K."/>
            <person name="Kemena C."/>
            <person name="Kremer L.P.M."/>
            <person name="Lee S.L."/>
            <person name="Lopez-Ezquerra A."/>
            <person name="Mallet L."/>
            <person name="Monroy-Kuhn J.M."/>
            <person name="Moser A."/>
            <person name="Murali S.C."/>
            <person name="Muzny D.M."/>
            <person name="Otani S."/>
            <person name="Piulachs M.-D."/>
            <person name="Poelchau M."/>
            <person name="Qu J."/>
            <person name="Schaub F."/>
            <person name="Wada-Katsumata A."/>
            <person name="Worley K.C."/>
            <person name="Xie Q."/>
            <person name="Ylla G."/>
            <person name="Poulsen M."/>
            <person name="Gibbs R.A."/>
            <person name="Schal C."/>
            <person name="Richards S."/>
            <person name="Belles X."/>
            <person name="Korb J."/>
            <person name="Bornberg-Bauer E."/>
        </authorList>
    </citation>
    <scope>NUCLEOTIDE SEQUENCE [LARGE SCALE GENOMIC DNA]</scope>
    <source>
        <tissue evidence="3">Whole body</tissue>
    </source>
</reference>
<dbReference type="PANTHER" id="PTHR10334">
    <property type="entry name" value="CYSTEINE-RICH SECRETORY PROTEIN-RELATED"/>
    <property type="match status" value="1"/>
</dbReference>
<dbReference type="STRING" id="105785.A0A2J7RM14"/>
<protein>
    <submittedName>
        <fullName evidence="3">Golgi-associated plant pathogenesis-related protein 1</fullName>
    </submittedName>
</protein>
<feature type="compositionally biased region" description="Low complexity" evidence="1">
    <location>
        <begin position="326"/>
        <end position="343"/>
    </location>
</feature>
<dbReference type="PRINTS" id="PR00838">
    <property type="entry name" value="V5ALLERGEN"/>
</dbReference>
<dbReference type="InterPro" id="IPR034113">
    <property type="entry name" value="SCP_GAPR1-like"/>
</dbReference>
<dbReference type="SUPFAM" id="SSF55797">
    <property type="entry name" value="PR-1-like"/>
    <property type="match status" value="1"/>
</dbReference>
<dbReference type="InterPro" id="IPR035940">
    <property type="entry name" value="CAP_sf"/>
</dbReference>
<accession>A0A2J7RM14</accession>
<dbReference type="Pfam" id="PF00188">
    <property type="entry name" value="CAP"/>
    <property type="match status" value="1"/>
</dbReference>
<comment type="caution">
    <text evidence="3">The sequence shown here is derived from an EMBL/GenBank/DDBJ whole genome shotgun (WGS) entry which is preliminary data.</text>
</comment>
<evidence type="ECO:0000313" key="3">
    <source>
        <dbReference type="EMBL" id="PNF41883.1"/>
    </source>
</evidence>
<gene>
    <name evidence="3" type="primary">GLIPR2</name>
    <name evidence="3" type="ORF">B7P43_G15546</name>
</gene>
<dbReference type="InterPro" id="IPR001283">
    <property type="entry name" value="CRISP-related"/>
</dbReference>
<dbReference type="InterPro" id="IPR002413">
    <property type="entry name" value="V5_allergen-like"/>
</dbReference>
<dbReference type="SMART" id="SM00198">
    <property type="entry name" value="SCP"/>
    <property type="match status" value="1"/>
</dbReference>
<proteinExistence type="predicted"/>
<dbReference type="InterPro" id="IPR018244">
    <property type="entry name" value="Allrgn_V5/Tpx1_CS"/>
</dbReference>
<name>A0A2J7RM14_9NEOP</name>